<dbReference type="OrthoDB" id="9808135at2"/>
<keyword evidence="6" id="KW-0406">Ion transport</keyword>
<keyword evidence="6" id="KW-0813">Transport</keyword>
<gene>
    <name evidence="6 7" type="primary">nhaA</name>
    <name evidence="7" type="ORF">C1A40_07050</name>
</gene>
<comment type="function">
    <text evidence="6">Na(+)/H(+) antiporter that extrudes sodium in exchange for external protons.</text>
</comment>
<evidence type="ECO:0000313" key="8">
    <source>
        <dbReference type="Proteomes" id="UP000236592"/>
    </source>
</evidence>
<keyword evidence="2 6" id="KW-1003">Cell membrane</keyword>
<dbReference type="GO" id="GO:0015385">
    <property type="term" value="F:sodium:proton antiporter activity"/>
    <property type="evidence" value="ECO:0007669"/>
    <property type="project" value="UniProtKB-UniRule"/>
</dbReference>
<dbReference type="PANTHER" id="PTHR30341">
    <property type="entry name" value="SODIUM ION/PROTON ANTIPORTER NHAA-RELATED"/>
    <property type="match status" value="1"/>
</dbReference>
<feature type="transmembrane region" description="Helical" evidence="6">
    <location>
        <begin position="101"/>
        <end position="121"/>
    </location>
</feature>
<keyword evidence="8" id="KW-1185">Reference proteome</keyword>
<keyword evidence="6" id="KW-0739">Sodium transport</keyword>
<evidence type="ECO:0000256" key="1">
    <source>
        <dbReference type="ARBA" id="ARBA00004429"/>
    </source>
</evidence>
<feature type="transmembrane region" description="Helical" evidence="6">
    <location>
        <begin position="312"/>
        <end position="331"/>
    </location>
</feature>
<dbReference type="NCBIfam" id="TIGR00773">
    <property type="entry name" value="NhaA"/>
    <property type="match status" value="1"/>
</dbReference>
<dbReference type="GO" id="GO:0006885">
    <property type="term" value="P:regulation of pH"/>
    <property type="evidence" value="ECO:0007669"/>
    <property type="project" value="UniProtKB-UniRule"/>
</dbReference>
<name>A0A2I7SHB0_9FLAO</name>
<dbReference type="KEGG" id="taj:C1A40_07050"/>
<organism evidence="7 8">
    <name type="scientific">Pseudotamlana carrageenivorans</name>
    <dbReference type="NCBI Taxonomy" id="2069432"/>
    <lineage>
        <taxon>Bacteria</taxon>
        <taxon>Pseudomonadati</taxon>
        <taxon>Bacteroidota</taxon>
        <taxon>Flavobacteriia</taxon>
        <taxon>Flavobacteriales</taxon>
        <taxon>Flavobacteriaceae</taxon>
        <taxon>Pseudotamlana</taxon>
    </lineage>
</organism>
<dbReference type="Pfam" id="PF06965">
    <property type="entry name" value="Na_H_antiport_1"/>
    <property type="match status" value="1"/>
</dbReference>
<evidence type="ECO:0000313" key="7">
    <source>
        <dbReference type="EMBL" id="AUS05244.1"/>
    </source>
</evidence>
<dbReference type="EMBL" id="CP025938">
    <property type="protein sequence ID" value="AUS05244.1"/>
    <property type="molecule type" value="Genomic_DNA"/>
</dbReference>
<feature type="transmembrane region" description="Helical" evidence="6">
    <location>
        <begin position="219"/>
        <end position="245"/>
    </location>
</feature>
<feature type="transmembrane region" description="Helical" evidence="6">
    <location>
        <begin position="133"/>
        <end position="154"/>
    </location>
</feature>
<keyword evidence="4 6" id="KW-1133">Transmembrane helix</keyword>
<sequence>METKNSFLSPFQKFIKIESFSGILLLFAAIAALIWANSPFAEGYTALQHYHLGYKSDRFELNLSLLHWINDGFMAVFFFLIGLEIKREFLIGALNSAKKLAFPLVGAVGGMIIPVLFFLFINQYFSGHADATIHGWGIPMATDIAFSLAILKVLGDKVPISLKIFLTAFAIVDDLGAVIVIALFYSGTIKMLFLGAALGLLAILYFLSNKGYYSKFLMIIFGIAIWILFLKSGVHPTLAGILLAFSVPIRQKVDTSQFLSRLEEITTKIKTSSELKAPILSAEQIEEIDELQAWTNKYQSPLQHLEHHLHDWVAYFIIPIFALANSGVILSSSQGLDMPLVITIALCLLLGKSIGVSVFVLLANKLKVVSIPTDISKSQIIGVSFLAGIGFTMAVFIASLAFADQPKYIDSAKIGILIGSSISGIIGYFLLKSQASKATQNQDPEVLTP</sequence>
<evidence type="ECO:0000256" key="6">
    <source>
        <dbReference type="HAMAP-Rule" id="MF_01844"/>
    </source>
</evidence>
<feature type="transmembrane region" description="Helical" evidence="6">
    <location>
        <begin position="380"/>
        <end position="402"/>
    </location>
</feature>
<keyword evidence="6" id="KW-0915">Sodium</keyword>
<comment type="catalytic activity">
    <reaction evidence="6">
        <text>Na(+)(in) + 2 H(+)(out) = Na(+)(out) + 2 H(+)(in)</text>
        <dbReference type="Rhea" id="RHEA:29251"/>
        <dbReference type="ChEBI" id="CHEBI:15378"/>
        <dbReference type="ChEBI" id="CHEBI:29101"/>
    </reaction>
</comment>
<feature type="transmembrane region" description="Helical" evidence="6">
    <location>
        <begin position="191"/>
        <end position="207"/>
    </location>
</feature>
<dbReference type="HAMAP" id="MF_01844">
    <property type="entry name" value="NhaA"/>
    <property type="match status" value="1"/>
</dbReference>
<proteinExistence type="inferred from homology"/>
<feature type="transmembrane region" description="Helical" evidence="6">
    <location>
        <begin position="20"/>
        <end position="41"/>
    </location>
</feature>
<dbReference type="AlphaFoldDB" id="A0A2I7SHB0"/>
<feature type="transmembrane region" description="Helical" evidence="6">
    <location>
        <begin position="414"/>
        <end position="431"/>
    </location>
</feature>
<dbReference type="PANTHER" id="PTHR30341:SF0">
    <property type="entry name" value="NA(+)_H(+) ANTIPORTER NHAA"/>
    <property type="match status" value="1"/>
</dbReference>
<evidence type="ECO:0000256" key="4">
    <source>
        <dbReference type="ARBA" id="ARBA00022989"/>
    </source>
</evidence>
<feature type="transmembrane region" description="Helical" evidence="6">
    <location>
        <begin position="338"/>
        <end position="360"/>
    </location>
</feature>
<evidence type="ECO:0000256" key="3">
    <source>
        <dbReference type="ARBA" id="ARBA00022692"/>
    </source>
</evidence>
<feature type="transmembrane region" description="Helical" evidence="6">
    <location>
        <begin position="166"/>
        <end position="185"/>
    </location>
</feature>
<reference evidence="8" key="1">
    <citation type="submission" date="2018-01" db="EMBL/GenBank/DDBJ databases">
        <title>Complete genome of Tamlana sp. UJ94.</title>
        <authorList>
            <person name="Jung J."/>
            <person name="Chung D."/>
            <person name="Bae S.S."/>
            <person name="Baek K."/>
        </authorList>
    </citation>
    <scope>NUCLEOTIDE SEQUENCE [LARGE SCALE GENOMIC DNA]</scope>
    <source>
        <strain evidence="8">UJ94</strain>
    </source>
</reference>
<accession>A0A2I7SHB0</accession>
<feature type="transmembrane region" description="Helical" evidence="6">
    <location>
        <begin position="61"/>
        <end position="81"/>
    </location>
</feature>
<evidence type="ECO:0000256" key="5">
    <source>
        <dbReference type="ARBA" id="ARBA00023136"/>
    </source>
</evidence>
<comment type="similarity">
    <text evidence="6">Belongs to the NhaA Na(+)/H(+) (TC 2.A.33) antiporter family.</text>
</comment>
<keyword evidence="6" id="KW-0050">Antiport</keyword>
<dbReference type="InterPro" id="IPR004670">
    <property type="entry name" value="NhaA"/>
</dbReference>
<dbReference type="Proteomes" id="UP000236592">
    <property type="component" value="Chromosome"/>
</dbReference>
<comment type="subcellular location">
    <subcellularLocation>
        <location evidence="1">Cell inner membrane</location>
        <topology evidence="1">Multi-pass membrane protein</topology>
    </subcellularLocation>
    <subcellularLocation>
        <location evidence="6">Cell membrane</location>
        <topology evidence="6">Multi-pass membrane protein</topology>
    </subcellularLocation>
</comment>
<dbReference type="InterPro" id="IPR023171">
    <property type="entry name" value="Na/H_antiporter_dom_sf"/>
</dbReference>
<keyword evidence="3 6" id="KW-0812">Transmembrane</keyword>
<dbReference type="GO" id="GO:0005886">
    <property type="term" value="C:plasma membrane"/>
    <property type="evidence" value="ECO:0007669"/>
    <property type="project" value="UniProtKB-SubCell"/>
</dbReference>
<keyword evidence="5 6" id="KW-0472">Membrane</keyword>
<dbReference type="Gene3D" id="1.20.1530.10">
    <property type="entry name" value="Na+/H+ antiporter like domain"/>
    <property type="match status" value="1"/>
</dbReference>
<dbReference type="RefSeq" id="WP_102995288.1">
    <property type="nucleotide sequence ID" value="NZ_CP025938.1"/>
</dbReference>
<evidence type="ECO:0000256" key="2">
    <source>
        <dbReference type="ARBA" id="ARBA00022475"/>
    </source>
</evidence>
<protein>
    <recommendedName>
        <fullName evidence="6">Na(+)/H(+) antiporter NhaA</fullName>
    </recommendedName>
    <alternativeName>
        <fullName evidence="6">Sodium/proton antiporter NhaA</fullName>
    </alternativeName>
</protein>